<comment type="caution">
    <text evidence="8">The sequence shown here is derived from an EMBL/GenBank/DDBJ whole genome shotgun (WGS) entry which is preliminary data.</text>
</comment>
<dbReference type="EMBL" id="PXYW01000016">
    <property type="protein sequence ID" value="PSR33808.1"/>
    <property type="molecule type" value="Genomic_DNA"/>
</dbReference>
<protein>
    <submittedName>
        <fullName evidence="8">MFS transporter</fullName>
    </submittedName>
</protein>
<feature type="transmembrane region" description="Helical" evidence="6">
    <location>
        <begin position="14"/>
        <end position="31"/>
    </location>
</feature>
<evidence type="ECO:0000256" key="6">
    <source>
        <dbReference type="SAM" id="Phobius"/>
    </source>
</evidence>
<dbReference type="GO" id="GO:0022857">
    <property type="term" value="F:transmembrane transporter activity"/>
    <property type="evidence" value="ECO:0007669"/>
    <property type="project" value="InterPro"/>
</dbReference>
<evidence type="ECO:0000313" key="9">
    <source>
        <dbReference type="Proteomes" id="UP000242972"/>
    </source>
</evidence>
<keyword evidence="3 6" id="KW-0812">Transmembrane</keyword>
<sequence length="430" mass="46949">MKQSKEGCELSRSSARWFFIAPSIMFFWIFGQMDKLGISVIVTNHSFLRTMGIINRPAEVGFLLTGFTVVYSISSLVWGPIVDKIGPRKTAIIAVTIWGLTMILGGISSSYGMFMTSRMLLGIGEGAMFPASSKYVANWFPKKEYGRAQSTWIVGDYIGPAIGIPLIVAIMISNGWRASFWLLAAFSLVISLPMFIFMTRDDPSKHFAANEAERDYVRRGHEQTSNDNANRANVFQDYRYWMIFVVMLFDSALFWGLSFWLPTYLEKVRHFSPALMSSWTSSAWLMALAAVLLMAVLGDKTNRPAVLGTIAFLVAAVSLFIVTRTADGSMAAFMLDISIACVGAILEICQMAMVRYAVPATTGAAAGLIGFTNIVGGFIAPFIGYLVAISGSFNSSIIFLMGVALAGVVAFLVIVPSERRAKARAAVSAS</sequence>
<keyword evidence="5 6" id="KW-0472">Membrane</keyword>
<keyword evidence="4 6" id="KW-1133">Transmembrane helix</keyword>
<feature type="transmembrane region" description="Helical" evidence="6">
    <location>
        <begin position="178"/>
        <end position="197"/>
    </location>
</feature>
<feature type="transmembrane region" description="Helical" evidence="6">
    <location>
        <begin position="393"/>
        <end position="415"/>
    </location>
</feature>
<dbReference type="InterPro" id="IPR036259">
    <property type="entry name" value="MFS_trans_sf"/>
</dbReference>
<feature type="domain" description="Major facilitator superfamily (MFS) profile" evidence="7">
    <location>
        <begin position="20"/>
        <end position="419"/>
    </location>
</feature>
<evidence type="ECO:0000259" key="7">
    <source>
        <dbReference type="PROSITE" id="PS50850"/>
    </source>
</evidence>
<feature type="transmembrane region" description="Helical" evidence="6">
    <location>
        <begin position="240"/>
        <end position="261"/>
    </location>
</feature>
<dbReference type="PANTHER" id="PTHR11662:SF399">
    <property type="entry name" value="FI19708P1-RELATED"/>
    <property type="match status" value="1"/>
</dbReference>
<evidence type="ECO:0000313" key="8">
    <source>
        <dbReference type="EMBL" id="PSR33808.1"/>
    </source>
</evidence>
<feature type="transmembrane region" description="Helical" evidence="6">
    <location>
        <begin position="305"/>
        <end position="323"/>
    </location>
</feature>
<feature type="transmembrane region" description="Helical" evidence="6">
    <location>
        <begin position="91"/>
        <end position="114"/>
    </location>
</feature>
<feature type="transmembrane region" description="Helical" evidence="6">
    <location>
        <begin position="329"/>
        <end position="349"/>
    </location>
</feature>
<gene>
    <name evidence="8" type="ORF">C7B46_08140</name>
</gene>
<dbReference type="InterPro" id="IPR011701">
    <property type="entry name" value="MFS"/>
</dbReference>
<name>A0A2T2XH53_9FIRM</name>
<evidence type="ECO:0000256" key="2">
    <source>
        <dbReference type="ARBA" id="ARBA00022448"/>
    </source>
</evidence>
<feature type="transmembrane region" description="Helical" evidence="6">
    <location>
        <begin position="60"/>
        <end position="79"/>
    </location>
</feature>
<feature type="transmembrane region" description="Helical" evidence="6">
    <location>
        <begin position="361"/>
        <end position="387"/>
    </location>
</feature>
<comment type="subcellular location">
    <subcellularLocation>
        <location evidence="1">Cell membrane</location>
        <topology evidence="1">Multi-pass membrane protein</topology>
    </subcellularLocation>
</comment>
<evidence type="ECO:0000256" key="4">
    <source>
        <dbReference type="ARBA" id="ARBA00022989"/>
    </source>
</evidence>
<dbReference type="PANTHER" id="PTHR11662">
    <property type="entry name" value="SOLUTE CARRIER FAMILY 17"/>
    <property type="match status" value="1"/>
</dbReference>
<dbReference type="AlphaFoldDB" id="A0A2T2XH53"/>
<feature type="transmembrane region" description="Helical" evidence="6">
    <location>
        <begin position="152"/>
        <end position="172"/>
    </location>
</feature>
<dbReference type="PROSITE" id="PS50850">
    <property type="entry name" value="MFS"/>
    <property type="match status" value="1"/>
</dbReference>
<evidence type="ECO:0000256" key="1">
    <source>
        <dbReference type="ARBA" id="ARBA00004651"/>
    </source>
</evidence>
<proteinExistence type="predicted"/>
<dbReference type="Pfam" id="PF07690">
    <property type="entry name" value="MFS_1"/>
    <property type="match status" value="1"/>
</dbReference>
<dbReference type="Proteomes" id="UP000242972">
    <property type="component" value="Unassembled WGS sequence"/>
</dbReference>
<dbReference type="InterPro" id="IPR050382">
    <property type="entry name" value="MFS_Na/Anion_cotransporter"/>
</dbReference>
<dbReference type="InterPro" id="IPR020846">
    <property type="entry name" value="MFS_dom"/>
</dbReference>
<dbReference type="SUPFAM" id="SSF103473">
    <property type="entry name" value="MFS general substrate transporter"/>
    <property type="match status" value="1"/>
</dbReference>
<reference evidence="8 9" key="1">
    <citation type="journal article" date="2014" name="BMC Genomics">
        <title>Comparison of environmental and isolate Sulfobacillus genomes reveals diverse carbon, sulfur, nitrogen, and hydrogen metabolisms.</title>
        <authorList>
            <person name="Justice N.B."/>
            <person name="Norman A."/>
            <person name="Brown C.T."/>
            <person name="Singh A."/>
            <person name="Thomas B.C."/>
            <person name="Banfield J.F."/>
        </authorList>
    </citation>
    <scope>NUCLEOTIDE SEQUENCE [LARGE SCALE GENOMIC DNA]</scope>
    <source>
        <strain evidence="8">AMDSBA4</strain>
    </source>
</reference>
<feature type="transmembrane region" description="Helical" evidence="6">
    <location>
        <begin position="281"/>
        <end position="298"/>
    </location>
</feature>
<dbReference type="GO" id="GO:0005886">
    <property type="term" value="C:plasma membrane"/>
    <property type="evidence" value="ECO:0007669"/>
    <property type="project" value="UniProtKB-SubCell"/>
</dbReference>
<evidence type="ECO:0000256" key="5">
    <source>
        <dbReference type="ARBA" id="ARBA00023136"/>
    </source>
</evidence>
<keyword evidence="2" id="KW-0813">Transport</keyword>
<evidence type="ECO:0000256" key="3">
    <source>
        <dbReference type="ARBA" id="ARBA00022692"/>
    </source>
</evidence>
<accession>A0A2T2XH53</accession>
<organism evidence="8 9">
    <name type="scientific">Sulfobacillus benefaciens</name>
    <dbReference type="NCBI Taxonomy" id="453960"/>
    <lineage>
        <taxon>Bacteria</taxon>
        <taxon>Bacillati</taxon>
        <taxon>Bacillota</taxon>
        <taxon>Clostridia</taxon>
        <taxon>Eubacteriales</taxon>
        <taxon>Clostridiales Family XVII. Incertae Sedis</taxon>
        <taxon>Sulfobacillus</taxon>
    </lineage>
</organism>
<dbReference type="Gene3D" id="1.20.1250.20">
    <property type="entry name" value="MFS general substrate transporter like domains"/>
    <property type="match status" value="2"/>
</dbReference>